<evidence type="ECO:0000313" key="19">
    <source>
        <dbReference type="EMBL" id="SCB23624.1"/>
    </source>
</evidence>
<dbReference type="Pfam" id="PF08447">
    <property type="entry name" value="PAS_3"/>
    <property type="match status" value="1"/>
</dbReference>
<evidence type="ECO:0000256" key="11">
    <source>
        <dbReference type="ARBA" id="ARBA00022741"/>
    </source>
</evidence>
<evidence type="ECO:0000313" key="20">
    <source>
        <dbReference type="Proteomes" id="UP000199205"/>
    </source>
</evidence>
<dbReference type="Gene3D" id="3.30.450.20">
    <property type="entry name" value="PAS domain"/>
    <property type="match status" value="3"/>
</dbReference>
<protein>
    <recommendedName>
        <fullName evidence="3">Blue-light-activated histidine kinase</fullName>
        <ecNumber evidence="2">2.7.13.3</ecNumber>
    </recommendedName>
</protein>
<comment type="catalytic activity">
    <reaction evidence="1">
        <text>ATP + protein L-histidine = ADP + protein N-phospho-L-histidine.</text>
        <dbReference type="EC" id="2.7.13.3"/>
    </reaction>
</comment>
<evidence type="ECO:0000256" key="10">
    <source>
        <dbReference type="ARBA" id="ARBA00022737"/>
    </source>
</evidence>
<evidence type="ECO:0000256" key="14">
    <source>
        <dbReference type="ARBA" id="ARBA00022991"/>
    </source>
</evidence>
<proteinExistence type="predicted"/>
<dbReference type="GO" id="GO:0005524">
    <property type="term" value="F:ATP binding"/>
    <property type="evidence" value="ECO:0007669"/>
    <property type="project" value="UniProtKB-KW"/>
</dbReference>
<dbReference type="Pfam" id="PF00989">
    <property type="entry name" value="PAS"/>
    <property type="match status" value="1"/>
</dbReference>
<dbReference type="InterPro" id="IPR013656">
    <property type="entry name" value="PAS_4"/>
</dbReference>
<dbReference type="SUPFAM" id="SSF55785">
    <property type="entry name" value="PYP-like sensor domain (PAS domain)"/>
    <property type="match status" value="3"/>
</dbReference>
<keyword evidence="10" id="KW-0677">Repeat</keyword>
<dbReference type="PROSITE" id="PS50112">
    <property type="entry name" value="PAS"/>
    <property type="match status" value="2"/>
</dbReference>
<keyword evidence="16" id="KW-0675">Receptor</keyword>
<evidence type="ECO:0000256" key="3">
    <source>
        <dbReference type="ARBA" id="ARBA00021740"/>
    </source>
</evidence>
<keyword evidence="11" id="KW-0547">Nucleotide-binding</keyword>
<dbReference type="GO" id="GO:0009881">
    <property type="term" value="F:photoreceptor activity"/>
    <property type="evidence" value="ECO:0007669"/>
    <property type="project" value="UniProtKB-KW"/>
</dbReference>
<dbReference type="AlphaFoldDB" id="A0A1C3V7N8"/>
<dbReference type="InterPro" id="IPR001610">
    <property type="entry name" value="PAC"/>
</dbReference>
<reference evidence="19 20" key="1">
    <citation type="submission" date="2016-08" db="EMBL/GenBank/DDBJ databases">
        <authorList>
            <person name="Seilhamer J.J."/>
        </authorList>
    </citation>
    <scope>NUCLEOTIDE SEQUENCE [LARGE SCALE GENOMIC DNA]</scope>
    <source>
        <strain evidence="19 20">P1-7</strain>
    </source>
</reference>
<dbReference type="InterPro" id="IPR000700">
    <property type="entry name" value="PAS-assoc_C"/>
</dbReference>
<dbReference type="InterPro" id="IPR013655">
    <property type="entry name" value="PAS_fold_3"/>
</dbReference>
<dbReference type="PANTHER" id="PTHR41523:SF8">
    <property type="entry name" value="ETHYLENE RESPONSE SENSOR PROTEIN"/>
    <property type="match status" value="1"/>
</dbReference>
<evidence type="ECO:0000259" key="17">
    <source>
        <dbReference type="PROSITE" id="PS50112"/>
    </source>
</evidence>
<evidence type="ECO:0000256" key="1">
    <source>
        <dbReference type="ARBA" id="ARBA00000085"/>
    </source>
</evidence>
<dbReference type="SMART" id="SM00086">
    <property type="entry name" value="PAC"/>
    <property type="match status" value="3"/>
</dbReference>
<dbReference type="SMART" id="SM00911">
    <property type="entry name" value="HWE_HK"/>
    <property type="match status" value="1"/>
</dbReference>
<gene>
    <name evidence="19" type="ORF">GA0061101_104336</name>
</gene>
<evidence type="ECO:0000256" key="4">
    <source>
        <dbReference type="ARBA" id="ARBA00022543"/>
    </source>
</evidence>
<evidence type="ECO:0000256" key="16">
    <source>
        <dbReference type="ARBA" id="ARBA00023170"/>
    </source>
</evidence>
<dbReference type="PROSITE" id="PS50113">
    <property type="entry name" value="PAC"/>
    <property type="match status" value="2"/>
</dbReference>
<dbReference type="EC" id="2.7.13.3" evidence="2"/>
<dbReference type="GO" id="GO:0006355">
    <property type="term" value="P:regulation of DNA-templated transcription"/>
    <property type="evidence" value="ECO:0007669"/>
    <property type="project" value="InterPro"/>
</dbReference>
<feature type="domain" description="PAS" evidence="17">
    <location>
        <begin position="309"/>
        <end position="378"/>
    </location>
</feature>
<dbReference type="InterPro" id="IPR013767">
    <property type="entry name" value="PAS_fold"/>
</dbReference>
<dbReference type="EMBL" id="FMAF01000004">
    <property type="protein sequence ID" value="SCB23624.1"/>
    <property type="molecule type" value="Genomic_DNA"/>
</dbReference>
<evidence type="ECO:0000256" key="12">
    <source>
        <dbReference type="ARBA" id="ARBA00022777"/>
    </source>
</evidence>
<dbReference type="Pfam" id="PF08448">
    <property type="entry name" value="PAS_4"/>
    <property type="match status" value="1"/>
</dbReference>
<dbReference type="Gene3D" id="3.30.565.10">
    <property type="entry name" value="Histidine kinase-like ATPase, C-terminal domain"/>
    <property type="match status" value="1"/>
</dbReference>
<dbReference type="SMART" id="SM00091">
    <property type="entry name" value="PAS"/>
    <property type="match status" value="2"/>
</dbReference>
<evidence type="ECO:0000256" key="8">
    <source>
        <dbReference type="ARBA" id="ARBA00022643"/>
    </source>
</evidence>
<dbReference type="InterPro" id="IPR035965">
    <property type="entry name" value="PAS-like_dom_sf"/>
</dbReference>
<dbReference type="PANTHER" id="PTHR41523">
    <property type="entry name" value="TWO-COMPONENT SYSTEM SENSOR PROTEIN"/>
    <property type="match status" value="1"/>
</dbReference>
<keyword evidence="12" id="KW-0418">Kinase</keyword>
<dbReference type="InterPro" id="IPR000014">
    <property type="entry name" value="PAS"/>
</dbReference>
<keyword evidence="14" id="KW-0157">Chromophore</keyword>
<evidence type="ECO:0000256" key="9">
    <source>
        <dbReference type="ARBA" id="ARBA00022679"/>
    </source>
</evidence>
<evidence type="ECO:0000256" key="2">
    <source>
        <dbReference type="ARBA" id="ARBA00012438"/>
    </source>
</evidence>
<evidence type="ECO:0000256" key="13">
    <source>
        <dbReference type="ARBA" id="ARBA00022840"/>
    </source>
</evidence>
<dbReference type="NCBIfam" id="TIGR00229">
    <property type="entry name" value="sensory_box"/>
    <property type="match status" value="2"/>
</dbReference>
<sequence length="629" mass="69703">MSETGRSVVELSSFKREDSTLNIVPELAGNTGEMAARIFGFDWEKTSLGPRSAWPHCLVSAVDIMLPAQAEIVMFWGEDFVALYNDAYAPTIGDKHPQALGRPARESWAEMWSDLEPLLRAVLEDGKTIVAKDRPFYIERHGYPETAYFDISYSPVRDSDRKVQGVLCIVNETTKRVRSEEILRESEERVSAIISQSAAGIAQYDLDGCFSLVNRRFCEIVGYSESELLGMRMQDITYSDDQHDTARLFETMLATGESFEIEQRYVRKDGSLVWVTNSASGVRDSSAGRIRRAVSVVIDISERKRAQEVERRLAAIIASSDDAILSTDLNMVITSWNLGAERLYGHSAEEAIGGSVMMVVPDDRREEEPAILAKIRAGQKVEPYETKRRCKNGRLVDVLLSVSPIYDTYGRIVGASKIAHDISAKKEAERLQTVLVGELNHRVKNVLATVMAIARQTLGRSDVDRTSVETFDARLTSMARAHDLLIHGNWEQAELTAVVRQALSPYPKEKFEIHGPTMQLAPRAVVSISLALHELATNAAKYGALSVPDGRVAIVWSLEGNGSDRLRLRWQEAGGPTVTPPTRKGFGSRLIESLLAAELNGEVQVSYEPSGLICEVRAAAGVSWEQARD</sequence>
<dbReference type="GO" id="GO:0004673">
    <property type="term" value="F:protein histidine kinase activity"/>
    <property type="evidence" value="ECO:0007669"/>
    <property type="project" value="UniProtKB-EC"/>
</dbReference>
<accession>A0A1C3V7N8</accession>
<keyword evidence="9" id="KW-0808">Transferase</keyword>
<dbReference type="CDD" id="cd00130">
    <property type="entry name" value="PAS"/>
    <property type="match status" value="2"/>
</dbReference>
<evidence type="ECO:0000256" key="7">
    <source>
        <dbReference type="ARBA" id="ARBA00022630"/>
    </source>
</evidence>
<dbReference type="InterPro" id="IPR036890">
    <property type="entry name" value="HATPase_C_sf"/>
</dbReference>
<keyword evidence="4" id="KW-0600">Photoreceptor protein</keyword>
<evidence type="ECO:0000259" key="18">
    <source>
        <dbReference type="PROSITE" id="PS50113"/>
    </source>
</evidence>
<keyword evidence="6" id="KW-0716">Sensory transduction</keyword>
<dbReference type="Pfam" id="PF07536">
    <property type="entry name" value="HWE_HK"/>
    <property type="match status" value="1"/>
</dbReference>
<feature type="domain" description="PAS" evidence="17">
    <location>
        <begin position="186"/>
        <end position="256"/>
    </location>
</feature>
<dbReference type="Proteomes" id="UP000199205">
    <property type="component" value="Unassembled WGS sequence"/>
</dbReference>
<keyword evidence="5" id="KW-0597">Phosphoprotein</keyword>
<dbReference type="InterPro" id="IPR011102">
    <property type="entry name" value="Sig_transdc_His_kinase_HWE"/>
</dbReference>
<keyword evidence="7" id="KW-0285">Flavoprotein</keyword>
<keyword evidence="15" id="KW-0843">Virulence</keyword>
<feature type="domain" description="PAC" evidence="18">
    <location>
        <begin position="382"/>
        <end position="434"/>
    </location>
</feature>
<name>A0A1C3V7N8_9HYPH</name>
<keyword evidence="8" id="KW-0288">FMN</keyword>
<keyword evidence="13" id="KW-0067">ATP-binding</keyword>
<evidence type="ECO:0000256" key="15">
    <source>
        <dbReference type="ARBA" id="ARBA00023026"/>
    </source>
</evidence>
<feature type="domain" description="PAC" evidence="18">
    <location>
        <begin position="259"/>
        <end position="312"/>
    </location>
</feature>
<organism evidence="19 20">
    <name type="scientific">Rhizobium lusitanum</name>
    <dbReference type="NCBI Taxonomy" id="293958"/>
    <lineage>
        <taxon>Bacteria</taxon>
        <taxon>Pseudomonadati</taxon>
        <taxon>Pseudomonadota</taxon>
        <taxon>Alphaproteobacteria</taxon>
        <taxon>Hyphomicrobiales</taxon>
        <taxon>Rhizobiaceae</taxon>
        <taxon>Rhizobium/Agrobacterium group</taxon>
        <taxon>Rhizobium</taxon>
    </lineage>
</organism>
<evidence type="ECO:0000256" key="6">
    <source>
        <dbReference type="ARBA" id="ARBA00022606"/>
    </source>
</evidence>
<evidence type="ECO:0000256" key="5">
    <source>
        <dbReference type="ARBA" id="ARBA00022553"/>
    </source>
</evidence>